<protein>
    <recommendedName>
        <fullName evidence="3">histidine kinase</fullName>
        <ecNumber evidence="3">2.7.13.3</ecNumber>
    </recommendedName>
</protein>
<evidence type="ECO:0000256" key="4">
    <source>
        <dbReference type="ARBA" id="ARBA00022553"/>
    </source>
</evidence>
<evidence type="ECO:0000256" key="3">
    <source>
        <dbReference type="ARBA" id="ARBA00012438"/>
    </source>
</evidence>
<dbReference type="InterPro" id="IPR003594">
    <property type="entry name" value="HATPase_dom"/>
</dbReference>
<evidence type="ECO:0000256" key="7">
    <source>
        <dbReference type="ARBA" id="ARBA00022777"/>
    </source>
</evidence>
<dbReference type="InterPro" id="IPR005467">
    <property type="entry name" value="His_kinase_dom"/>
</dbReference>
<evidence type="ECO:0000256" key="5">
    <source>
        <dbReference type="ARBA" id="ARBA00022679"/>
    </source>
</evidence>
<keyword evidence="7 14" id="KW-0418">Kinase</keyword>
<dbReference type="Gene3D" id="1.10.287.130">
    <property type="match status" value="1"/>
</dbReference>
<evidence type="ECO:0000313" key="14">
    <source>
        <dbReference type="EMBL" id="VAV95930.1"/>
    </source>
</evidence>
<evidence type="ECO:0000256" key="2">
    <source>
        <dbReference type="ARBA" id="ARBA00004370"/>
    </source>
</evidence>
<feature type="domain" description="HAMP" evidence="13">
    <location>
        <begin position="193"/>
        <end position="244"/>
    </location>
</feature>
<keyword evidence="9" id="KW-0902">Two-component regulatory system</keyword>
<dbReference type="SUPFAM" id="SSF55874">
    <property type="entry name" value="ATPase domain of HSP90 chaperone/DNA topoisomerase II/histidine kinase"/>
    <property type="match status" value="1"/>
</dbReference>
<keyword evidence="6 11" id="KW-0812">Transmembrane</keyword>
<dbReference type="GO" id="GO:0000160">
    <property type="term" value="P:phosphorelay signal transduction system"/>
    <property type="evidence" value="ECO:0007669"/>
    <property type="project" value="UniProtKB-KW"/>
</dbReference>
<feature type="transmembrane region" description="Helical" evidence="11">
    <location>
        <begin position="12"/>
        <end position="33"/>
    </location>
</feature>
<dbReference type="GO" id="GO:0005886">
    <property type="term" value="C:plasma membrane"/>
    <property type="evidence" value="ECO:0007669"/>
    <property type="project" value="TreeGrafter"/>
</dbReference>
<dbReference type="EC" id="2.7.13.3" evidence="3"/>
<dbReference type="PROSITE" id="PS50885">
    <property type="entry name" value="HAMP"/>
    <property type="match status" value="1"/>
</dbReference>
<feature type="domain" description="Histidine kinase" evidence="12">
    <location>
        <begin position="252"/>
        <end position="458"/>
    </location>
</feature>
<evidence type="ECO:0000259" key="12">
    <source>
        <dbReference type="PROSITE" id="PS50109"/>
    </source>
</evidence>
<keyword evidence="5" id="KW-0808">Transferase</keyword>
<dbReference type="PROSITE" id="PS50109">
    <property type="entry name" value="HIS_KIN"/>
    <property type="match status" value="1"/>
</dbReference>
<dbReference type="EMBL" id="UOEC01000131">
    <property type="protein sequence ID" value="VAV95930.1"/>
    <property type="molecule type" value="Genomic_DNA"/>
</dbReference>
<dbReference type="PANTHER" id="PTHR45436:SF5">
    <property type="entry name" value="SENSOR HISTIDINE KINASE TRCS"/>
    <property type="match status" value="1"/>
</dbReference>
<keyword evidence="8 11" id="KW-1133">Transmembrane helix</keyword>
<name>A0A3B0RRA6_9ZZZZ</name>
<keyword evidence="4" id="KW-0597">Phosphoprotein</keyword>
<evidence type="ECO:0000256" key="6">
    <source>
        <dbReference type="ARBA" id="ARBA00022692"/>
    </source>
</evidence>
<evidence type="ECO:0000256" key="8">
    <source>
        <dbReference type="ARBA" id="ARBA00022989"/>
    </source>
</evidence>
<accession>A0A3B0RRA6</accession>
<organism evidence="14">
    <name type="scientific">hydrothermal vent metagenome</name>
    <dbReference type="NCBI Taxonomy" id="652676"/>
    <lineage>
        <taxon>unclassified sequences</taxon>
        <taxon>metagenomes</taxon>
        <taxon>ecological metagenomes</taxon>
    </lineage>
</organism>
<dbReference type="InterPro" id="IPR003660">
    <property type="entry name" value="HAMP_dom"/>
</dbReference>
<dbReference type="InterPro" id="IPR004358">
    <property type="entry name" value="Sig_transdc_His_kin-like_C"/>
</dbReference>
<reference evidence="14" key="1">
    <citation type="submission" date="2018-06" db="EMBL/GenBank/DDBJ databases">
        <authorList>
            <person name="Zhirakovskaya E."/>
        </authorList>
    </citation>
    <scope>NUCLEOTIDE SEQUENCE</scope>
</reference>
<sequence length="458" mass="50386">MRVNSLSFRLTASAAAVSIVLLVVAGLLLINLFSSAVERNFDARLQAVLDGLLANVEVAENQQLNIQGQIADTRFRLPLSGWYWQVTPVEEKSQAGLASPSLLEARLKPAPGDLAERDASDIARFFLTDSNNTRLRVIEQRFTLFGGEQHYSFIVAGNFDELKQEIAAFTGTLIIVLGLLGVGLLAALMVQVRYGLKPLRLLRRELSEIRRGNSEQLAGEFPVEIKPVADELNLLIHSNTEIIERARTQVGNLAHALKTPLSVLANEARLSKGKLSSKVDEQTEIMRTQVELYLDRARRAARARSIGVATKVREACDGLARTLMRINMDRGLQIEVNCPEELKFRGEKQDFEEMLGNLMENASKWADREIVVTGALLEEDNGDDRKWVVISVGDDGPGLPEETRHEALIRGRRLDETKPGTGLGLSIVSETAAMYDGTIELGASELGGLLVTLKLPSV</sequence>
<dbReference type="GO" id="GO:0004673">
    <property type="term" value="F:protein histidine kinase activity"/>
    <property type="evidence" value="ECO:0007669"/>
    <property type="project" value="UniProtKB-EC"/>
</dbReference>
<dbReference type="PRINTS" id="PR00344">
    <property type="entry name" value="BCTRLSENSOR"/>
</dbReference>
<dbReference type="AlphaFoldDB" id="A0A3B0RRA6"/>
<dbReference type="InterPro" id="IPR036890">
    <property type="entry name" value="HATPase_C_sf"/>
</dbReference>
<dbReference type="SMART" id="SM00387">
    <property type="entry name" value="HATPase_c"/>
    <property type="match status" value="1"/>
</dbReference>
<comment type="subcellular location">
    <subcellularLocation>
        <location evidence="2">Membrane</location>
    </subcellularLocation>
</comment>
<evidence type="ECO:0000256" key="1">
    <source>
        <dbReference type="ARBA" id="ARBA00000085"/>
    </source>
</evidence>
<evidence type="ECO:0000256" key="11">
    <source>
        <dbReference type="SAM" id="Phobius"/>
    </source>
</evidence>
<keyword evidence="10 11" id="KW-0472">Membrane</keyword>
<dbReference type="PANTHER" id="PTHR45436">
    <property type="entry name" value="SENSOR HISTIDINE KINASE YKOH"/>
    <property type="match status" value="1"/>
</dbReference>
<dbReference type="Pfam" id="PF02518">
    <property type="entry name" value="HATPase_c"/>
    <property type="match status" value="1"/>
</dbReference>
<proteinExistence type="predicted"/>
<comment type="catalytic activity">
    <reaction evidence="1">
        <text>ATP + protein L-histidine = ADP + protein N-phospho-L-histidine.</text>
        <dbReference type="EC" id="2.7.13.3"/>
    </reaction>
</comment>
<gene>
    <name evidence="14" type="ORF">MNBD_ALPHA08-482</name>
</gene>
<evidence type="ECO:0000256" key="10">
    <source>
        <dbReference type="ARBA" id="ARBA00023136"/>
    </source>
</evidence>
<dbReference type="InterPro" id="IPR050428">
    <property type="entry name" value="TCS_sensor_his_kinase"/>
</dbReference>
<dbReference type="Gene3D" id="3.30.565.10">
    <property type="entry name" value="Histidine kinase-like ATPase, C-terminal domain"/>
    <property type="match status" value="1"/>
</dbReference>
<feature type="transmembrane region" description="Helical" evidence="11">
    <location>
        <begin position="166"/>
        <end position="190"/>
    </location>
</feature>
<evidence type="ECO:0000256" key="9">
    <source>
        <dbReference type="ARBA" id="ARBA00023012"/>
    </source>
</evidence>
<evidence type="ECO:0000259" key="13">
    <source>
        <dbReference type="PROSITE" id="PS50885"/>
    </source>
</evidence>